<accession>A0ACB5T180</accession>
<protein>
    <submittedName>
        <fullName evidence="1">Unnamed protein product</fullName>
    </submittedName>
</protein>
<name>A0ACB5T180_AMBMO</name>
<evidence type="ECO:0000313" key="1">
    <source>
        <dbReference type="EMBL" id="GME79011.1"/>
    </source>
</evidence>
<sequence length="80" mass="9229">MPWRVSCMKLFANLPPVDAGEQMLPEAIENPPLAPVAVDVEEEHGANQQDDERDLYPSLIYQELKRANRELKRSNQELKR</sequence>
<evidence type="ECO:0000313" key="2">
    <source>
        <dbReference type="Proteomes" id="UP001165064"/>
    </source>
</evidence>
<gene>
    <name evidence="1" type="ORF">Amon02_000372200</name>
</gene>
<dbReference type="EMBL" id="BSXS01002409">
    <property type="protein sequence ID" value="GME79011.1"/>
    <property type="molecule type" value="Genomic_DNA"/>
</dbReference>
<keyword evidence="2" id="KW-1185">Reference proteome</keyword>
<proteinExistence type="predicted"/>
<comment type="caution">
    <text evidence="1">The sequence shown here is derived from an EMBL/GenBank/DDBJ whole genome shotgun (WGS) entry which is preliminary data.</text>
</comment>
<dbReference type="Proteomes" id="UP001165064">
    <property type="component" value="Unassembled WGS sequence"/>
</dbReference>
<reference evidence="1" key="1">
    <citation type="submission" date="2023-04" db="EMBL/GenBank/DDBJ databases">
        <title>Ambrosiozyma monospora NBRC 10751.</title>
        <authorList>
            <person name="Ichikawa N."/>
            <person name="Sato H."/>
            <person name="Tonouchi N."/>
        </authorList>
    </citation>
    <scope>NUCLEOTIDE SEQUENCE</scope>
    <source>
        <strain evidence="1">NBRC 10751</strain>
    </source>
</reference>
<organism evidence="1 2">
    <name type="scientific">Ambrosiozyma monospora</name>
    <name type="common">Yeast</name>
    <name type="synonym">Endomycopsis monosporus</name>
    <dbReference type="NCBI Taxonomy" id="43982"/>
    <lineage>
        <taxon>Eukaryota</taxon>
        <taxon>Fungi</taxon>
        <taxon>Dikarya</taxon>
        <taxon>Ascomycota</taxon>
        <taxon>Saccharomycotina</taxon>
        <taxon>Pichiomycetes</taxon>
        <taxon>Pichiales</taxon>
        <taxon>Pichiaceae</taxon>
        <taxon>Ambrosiozyma</taxon>
    </lineage>
</organism>